<sequence>MNTIVPLLPDDMSEAWNIEQLSHELPWSEKTFSENQGRNYLNFKRCVGDRIVAFAITQTVLDEASLFNIAVHPHYQRLGHGSALLDHLITELTQRKVLTLWLEVRESNATALALYHSRGFNEVSIRHHYYPLTEGRMNALIIALPLG</sequence>
<dbReference type="PANTHER" id="PTHR43420">
    <property type="entry name" value="ACETYLTRANSFERASE"/>
    <property type="match status" value="1"/>
</dbReference>
<dbReference type="KEGG" id="sect:A359_04480"/>
<comment type="similarity">
    <text evidence="1 5 6">Belongs to the acetyltransferase family. RimI subfamily.</text>
</comment>
<protein>
    <recommendedName>
        <fullName evidence="5 6">[Ribosomal protein bS18]-alanine N-acetyltransferase</fullName>
        <ecNumber evidence="5 6">2.3.1.266</ecNumber>
    </recommendedName>
</protein>
<dbReference type="STRING" id="1199245.A359_04480"/>
<dbReference type="SUPFAM" id="SSF55729">
    <property type="entry name" value="Acyl-CoA N-acyltransferases (Nat)"/>
    <property type="match status" value="1"/>
</dbReference>
<dbReference type="PROSITE" id="PS51186">
    <property type="entry name" value="GNAT"/>
    <property type="match status" value="1"/>
</dbReference>
<dbReference type="RefSeq" id="WP_014888139.1">
    <property type="nucleotide sequence ID" value="NC_018419.1"/>
</dbReference>
<accession>J3VS86</accession>
<comment type="function">
    <text evidence="5 6">Acetylates the N-terminal alanine of ribosomal protein bS18.</text>
</comment>
<gene>
    <name evidence="5" type="primary">rimI</name>
    <name evidence="8" type="ORF">A359_04480</name>
</gene>
<evidence type="ECO:0000256" key="2">
    <source>
        <dbReference type="ARBA" id="ARBA00022490"/>
    </source>
</evidence>
<dbReference type="NCBIfam" id="NF007025">
    <property type="entry name" value="PRK09491.1"/>
    <property type="match status" value="1"/>
</dbReference>
<evidence type="ECO:0000256" key="3">
    <source>
        <dbReference type="ARBA" id="ARBA00022679"/>
    </source>
</evidence>
<comment type="catalytic activity">
    <reaction evidence="5 6">
        <text>N-terminal L-alanyl-[ribosomal protein bS18] + acetyl-CoA = N-terminal N(alpha)-acetyl-L-alanyl-[ribosomal protein bS18] + CoA + H(+)</text>
        <dbReference type="Rhea" id="RHEA:43756"/>
        <dbReference type="Rhea" id="RHEA-COMP:10676"/>
        <dbReference type="Rhea" id="RHEA-COMP:10677"/>
        <dbReference type="ChEBI" id="CHEBI:15378"/>
        <dbReference type="ChEBI" id="CHEBI:57287"/>
        <dbReference type="ChEBI" id="CHEBI:57288"/>
        <dbReference type="ChEBI" id="CHEBI:64718"/>
        <dbReference type="ChEBI" id="CHEBI:83683"/>
        <dbReference type="EC" id="2.3.1.266"/>
    </reaction>
</comment>
<dbReference type="AlphaFoldDB" id="J3VS86"/>
<dbReference type="InterPro" id="IPR043690">
    <property type="entry name" value="RimI"/>
</dbReference>
<organism evidence="8 9">
    <name type="scientific">secondary endosymbiont of Ctenarytaina eucalypti</name>
    <dbReference type="NCBI Taxonomy" id="1199245"/>
    <lineage>
        <taxon>Bacteria</taxon>
        <taxon>Pseudomonadati</taxon>
        <taxon>Pseudomonadota</taxon>
        <taxon>Gammaproteobacteria</taxon>
        <taxon>Enterobacterales</taxon>
        <taxon>Enterobacteriaceae</taxon>
        <taxon>aphid secondary symbionts</taxon>
    </lineage>
</organism>
<dbReference type="InterPro" id="IPR006464">
    <property type="entry name" value="AcTrfase_RimI/Ard1"/>
</dbReference>
<dbReference type="InterPro" id="IPR050680">
    <property type="entry name" value="YpeA/RimI_acetyltransf"/>
</dbReference>
<evidence type="ECO:0000256" key="6">
    <source>
        <dbReference type="RuleBase" id="RU363094"/>
    </source>
</evidence>
<feature type="binding site" evidence="5">
    <location>
        <begin position="69"/>
        <end position="71"/>
    </location>
    <ligand>
        <name>acetyl-CoA</name>
        <dbReference type="ChEBI" id="CHEBI:57288"/>
    </ligand>
</feature>
<dbReference type="EMBL" id="CP003546">
    <property type="protein sequence ID" value="AFP84841.1"/>
    <property type="molecule type" value="Genomic_DNA"/>
</dbReference>
<dbReference type="InterPro" id="IPR000182">
    <property type="entry name" value="GNAT_dom"/>
</dbReference>
<comment type="subcellular location">
    <subcellularLocation>
        <location evidence="5 6">Cytoplasm</location>
    </subcellularLocation>
</comment>
<evidence type="ECO:0000256" key="4">
    <source>
        <dbReference type="ARBA" id="ARBA00023315"/>
    </source>
</evidence>
<dbReference type="HOGENOM" id="CLU_013985_23_2_6"/>
<evidence type="ECO:0000256" key="5">
    <source>
        <dbReference type="HAMAP-Rule" id="MF_02210"/>
    </source>
</evidence>
<dbReference type="EC" id="2.3.1.266" evidence="5 6"/>
<feature type="active site" description="Proton donor" evidence="5">
    <location>
        <position position="115"/>
    </location>
</feature>
<dbReference type="Proteomes" id="UP000003936">
    <property type="component" value="Chromosome"/>
</dbReference>
<proteinExistence type="inferred from homology"/>
<dbReference type="CDD" id="cd04301">
    <property type="entry name" value="NAT_SF"/>
    <property type="match status" value="1"/>
</dbReference>
<evidence type="ECO:0000313" key="8">
    <source>
        <dbReference type="EMBL" id="AFP84841.1"/>
    </source>
</evidence>
<dbReference type="PANTHER" id="PTHR43420:SF44">
    <property type="entry name" value="ACETYLTRANSFERASE YPEA"/>
    <property type="match status" value="1"/>
</dbReference>
<dbReference type="Gene3D" id="3.40.630.30">
    <property type="match status" value="1"/>
</dbReference>
<feature type="domain" description="N-acetyltransferase" evidence="7">
    <location>
        <begin position="2"/>
        <end position="147"/>
    </location>
</feature>
<evidence type="ECO:0000313" key="9">
    <source>
        <dbReference type="Proteomes" id="UP000003936"/>
    </source>
</evidence>
<dbReference type="PATRIC" id="fig|1199245.3.peg.544"/>
<keyword evidence="4 5" id="KW-0012">Acyltransferase</keyword>
<keyword evidence="9" id="KW-1185">Reference proteome</keyword>
<name>J3VS86_9ENTR</name>
<dbReference type="InterPro" id="IPR016181">
    <property type="entry name" value="Acyl_CoA_acyltransferase"/>
</dbReference>
<evidence type="ECO:0000256" key="1">
    <source>
        <dbReference type="ARBA" id="ARBA00005395"/>
    </source>
</evidence>
<keyword evidence="2 5" id="KW-0963">Cytoplasm</keyword>
<dbReference type="Pfam" id="PF00583">
    <property type="entry name" value="Acetyltransf_1"/>
    <property type="match status" value="1"/>
</dbReference>
<dbReference type="GO" id="GO:0005737">
    <property type="term" value="C:cytoplasm"/>
    <property type="evidence" value="ECO:0007669"/>
    <property type="project" value="UniProtKB-SubCell"/>
</dbReference>
<keyword evidence="3 5" id="KW-0808">Transferase</keyword>
<dbReference type="OrthoDB" id="9796919at2"/>
<feature type="active site" description="Proton acceptor" evidence="5">
    <location>
        <position position="103"/>
    </location>
</feature>
<dbReference type="GO" id="GO:0008999">
    <property type="term" value="F:protein-N-terminal-alanine acetyltransferase activity"/>
    <property type="evidence" value="ECO:0007669"/>
    <property type="project" value="UniProtKB-UniRule"/>
</dbReference>
<reference evidence="8 9" key="1">
    <citation type="journal article" date="2012" name="Mol. Biol. Evol.">
        <title>Genome reduction and co-evolution between the primary and secondary bacterial symbionts of psyllids.</title>
        <authorList>
            <person name="Sloan D.B."/>
            <person name="Moran N.A."/>
        </authorList>
    </citation>
    <scope>NUCLEOTIDE SEQUENCE [LARGE SCALE GENOMIC DNA]</scope>
    <source>
        <strain evidence="8">Ceuc_S</strain>
    </source>
</reference>
<evidence type="ECO:0000259" key="7">
    <source>
        <dbReference type="PROSITE" id="PS51186"/>
    </source>
</evidence>
<dbReference type="NCBIfam" id="TIGR01575">
    <property type="entry name" value="rimI"/>
    <property type="match status" value="1"/>
</dbReference>
<feature type="binding site" evidence="5">
    <location>
        <position position="108"/>
    </location>
    <ligand>
        <name>acetyl-CoA</name>
        <dbReference type="ChEBI" id="CHEBI:57288"/>
    </ligand>
</feature>
<dbReference type="HAMAP" id="MF_02210">
    <property type="entry name" value="RimI"/>
    <property type="match status" value="1"/>
</dbReference>
<comment type="caution">
    <text evidence="5">Lacks conserved residue(s) required for the propagation of feature annotation.</text>
</comment>